<dbReference type="Proteomes" id="UP001154265">
    <property type="component" value="Unassembled WGS sequence"/>
</dbReference>
<sequence>MTVPRTICLGFLTVIAIGTVLLMLPFATSSGEWNQFIVALFTATSAVCVTGHIVVDTATYFSPLGQVIILLLIQVGGLGYMTANTFLIILLGRKFNLREKIAIQQALDRQGIQGARQLVRSIFGLTLLFEITGIIVLWFVFQGQFSPQQSLWFALFHSISAWNNAGFSLFSDNLIGFQMSVPLNFMISALIIFGGIGYEVIFEFYTWMRECLKLWANPGRLARKAALMNFSLNFKIVTSTTAVLLILGTVAFFFTETRSPQEFDIFSTSQQILLAWFQSVTARTAGFNTIDIGSMANGALVITIALMFIGGSPGGTAGGIKTTTLRILTGITKSTLRGKENVLLYERQVPTSLILKAVAVTVGSFFMVILSTTFIAISEPDIDFIKILFEVVSAFATVGLSTGITASLSIISKVLLIITMFVGRVGVLLLMGAVIGDPRPTSVHYPEENLLVG</sequence>
<evidence type="ECO:0000256" key="1">
    <source>
        <dbReference type="ARBA" id="ARBA00004651"/>
    </source>
</evidence>
<evidence type="ECO:0000256" key="8">
    <source>
        <dbReference type="ARBA" id="ARBA00023065"/>
    </source>
</evidence>
<keyword evidence="2" id="KW-0813">Transport</keyword>
<dbReference type="EMBL" id="JAKKUT010000002">
    <property type="protein sequence ID" value="MDG2990583.1"/>
    <property type="molecule type" value="Genomic_DNA"/>
</dbReference>
<feature type="transmembrane region" description="Helical" evidence="10">
    <location>
        <begin position="414"/>
        <end position="435"/>
    </location>
</feature>
<dbReference type="InterPro" id="IPR004772">
    <property type="entry name" value="TrkH"/>
</dbReference>
<feature type="transmembrane region" description="Helical" evidence="10">
    <location>
        <begin position="183"/>
        <end position="205"/>
    </location>
</feature>
<feature type="transmembrane region" description="Helical" evidence="10">
    <location>
        <begin position="118"/>
        <end position="139"/>
    </location>
</feature>
<accession>A0ABT6EXT0</accession>
<reference evidence="11" key="1">
    <citation type="journal article" date="2022" name="Genome Biol. Evol.">
        <title>A New Gene Family Diagnostic for Intracellular Biomineralization of Amorphous Ca Carbonates by Cyanobacteria.</title>
        <authorList>
            <person name="Benzerara K."/>
            <person name="Duprat E."/>
            <person name="Bitard-Feildel T."/>
            <person name="Caumes G."/>
            <person name="Cassier-Chauvat C."/>
            <person name="Chauvat F."/>
            <person name="Dezi M."/>
            <person name="Diop S.I."/>
            <person name="Gaschignard G."/>
            <person name="Gorgen S."/>
            <person name="Gugger M."/>
            <person name="Lopez-Garcia P."/>
            <person name="Millet M."/>
            <person name="Skouri-Panet F."/>
            <person name="Moreira D."/>
            <person name="Callebaut I."/>
        </authorList>
    </citation>
    <scope>NUCLEOTIDE SEQUENCE</scope>
    <source>
        <strain evidence="11">G9</strain>
    </source>
</reference>
<dbReference type="PANTHER" id="PTHR32024:SF1">
    <property type="entry name" value="KTR SYSTEM POTASSIUM UPTAKE PROTEIN B"/>
    <property type="match status" value="1"/>
</dbReference>
<feature type="transmembrane region" description="Helical" evidence="10">
    <location>
        <begin position="36"/>
        <end position="55"/>
    </location>
</feature>
<reference evidence="11" key="2">
    <citation type="submission" date="2022-01" db="EMBL/GenBank/DDBJ databases">
        <authorList>
            <person name="Zivanovic Y."/>
            <person name="Moreira D."/>
            <person name="Lopez-Garcia P."/>
        </authorList>
    </citation>
    <scope>NUCLEOTIDE SEQUENCE</scope>
    <source>
        <strain evidence="11">G9</strain>
    </source>
</reference>
<evidence type="ECO:0000313" key="11">
    <source>
        <dbReference type="EMBL" id="MDG2990583.1"/>
    </source>
</evidence>
<evidence type="ECO:0000256" key="2">
    <source>
        <dbReference type="ARBA" id="ARBA00022448"/>
    </source>
</evidence>
<dbReference type="InterPro" id="IPR003445">
    <property type="entry name" value="Cat_transpt"/>
</dbReference>
<feature type="transmembrane region" description="Helical" evidence="10">
    <location>
        <begin position="353"/>
        <end position="378"/>
    </location>
</feature>
<keyword evidence="7 10" id="KW-1133">Transmembrane helix</keyword>
<name>A0ABT6EXT0_9SYNE</name>
<comment type="subcellular location">
    <subcellularLocation>
        <location evidence="1">Cell membrane</location>
        <topology evidence="1">Multi-pass membrane protein</topology>
    </subcellularLocation>
</comment>
<dbReference type="Pfam" id="PF02386">
    <property type="entry name" value="TrkH"/>
    <property type="match status" value="1"/>
</dbReference>
<evidence type="ECO:0000256" key="6">
    <source>
        <dbReference type="ARBA" id="ARBA00022958"/>
    </source>
</evidence>
<feature type="transmembrane region" description="Helical" evidence="10">
    <location>
        <begin position="384"/>
        <end position="402"/>
    </location>
</feature>
<evidence type="ECO:0000256" key="4">
    <source>
        <dbReference type="ARBA" id="ARBA00022538"/>
    </source>
</evidence>
<evidence type="ECO:0000313" key="12">
    <source>
        <dbReference type="Proteomes" id="UP001154265"/>
    </source>
</evidence>
<keyword evidence="3" id="KW-1003">Cell membrane</keyword>
<evidence type="ECO:0000256" key="5">
    <source>
        <dbReference type="ARBA" id="ARBA00022692"/>
    </source>
</evidence>
<feature type="transmembrane region" description="Helical" evidence="10">
    <location>
        <begin position="6"/>
        <end position="24"/>
    </location>
</feature>
<evidence type="ECO:0000256" key="3">
    <source>
        <dbReference type="ARBA" id="ARBA00022475"/>
    </source>
</evidence>
<keyword evidence="8" id="KW-0406">Ion transport</keyword>
<organism evidence="11 12">
    <name type="scientific">Candidatus Synechococcus calcipolaris G9</name>
    <dbReference type="NCBI Taxonomy" id="1497997"/>
    <lineage>
        <taxon>Bacteria</taxon>
        <taxon>Bacillati</taxon>
        <taxon>Cyanobacteriota</taxon>
        <taxon>Cyanophyceae</taxon>
        <taxon>Synechococcales</taxon>
        <taxon>Synechococcaceae</taxon>
        <taxon>Synechococcus</taxon>
    </lineage>
</organism>
<proteinExistence type="predicted"/>
<gene>
    <name evidence="11" type="ORF">L3556_06490</name>
</gene>
<comment type="caution">
    <text evidence="11">The sequence shown here is derived from an EMBL/GenBank/DDBJ whole genome shotgun (WGS) entry which is preliminary data.</text>
</comment>
<dbReference type="RefSeq" id="WP_277866490.1">
    <property type="nucleotide sequence ID" value="NZ_JAKKUT010000002.1"/>
</dbReference>
<keyword evidence="12" id="KW-1185">Reference proteome</keyword>
<protein>
    <submittedName>
        <fullName evidence="11">TrkH family potassium uptake protein</fullName>
    </submittedName>
</protein>
<evidence type="ECO:0000256" key="7">
    <source>
        <dbReference type="ARBA" id="ARBA00022989"/>
    </source>
</evidence>
<dbReference type="PANTHER" id="PTHR32024">
    <property type="entry name" value="TRK SYSTEM POTASSIUM UPTAKE PROTEIN TRKG-RELATED"/>
    <property type="match status" value="1"/>
</dbReference>
<keyword evidence="6" id="KW-0630">Potassium</keyword>
<dbReference type="NCBIfam" id="TIGR00933">
    <property type="entry name" value="2a38"/>
    <property type="match status" value="1"/>
</dbReference>
<keyword evidence="5 10" id="KW-0812">Transmembrane</keyword>
<keyword evidence="4" id="KW-0633">Potassium transport</keyword>
<feature type="transmembrane region" description="Helical" evidence="10">
    <location>
        <begin position="151"/>
        <end position="171"/>
    </location>
</feature>
<keyword evidence="9 10" id="KW-0472">Membrane</keyword>
<feature type="transmembrane region" description="Helical" evidence="10">
    <location>
        <begin position="236"/>
        <end position="254"/>
    </location>
</feature>
<feature type="transmembrane region" description="Helical" evidence="10">
    <location>
        <begin position="67"/>
        <end position="91"/>
    </location>
</feature>
<evidence type="ECO:0000256" key="10">
    <source>
        <dbReference type="SAM" id="Phobius"/>
    </source>
</evidence>
<evidence type="ECO:0000256" key="9">
    <source>
        <dbReference type="ARBA" id="ARBA00023136"/>
    </source>
</evidence>